<feature type="region of interest" description="Disordered" evidence="1">
    <location>
        <begin position="315"/>
        <end position="335"/>
    </location>
</feature>
<sequence>MSNQYRSNSSLSSLLKLLGATFALILLIGALDKAGVKVIMGDKPAGNAYESSMLPRTTERAAEEHSDYAPPRTPERYRRSAAREAAAPDWEGLSATDIDNFLDQFAATARKQALENGVPAGIALAYGIEELKRGQRIDSWDAFQEKVTAPLSRLKQEVPRDALGRYFKYSANSQRWAQGLGRYSRHSEQQLMSNLQHFNLEAEDEAVTEILLQQPEDASRVQEVADEVTAKIVRRQNKGHRRQTEAEQTPETGTKAWRNFYEEEVGQEVAKEIARKKLRSGQYIGEDDMEALIEETNQETEATMQSNIGLLGRKINRGHQNAGQKLDITDPRNAQAREELYQKKLREQGYVKGHRK</sequence>
<dbReference type="AlphaFoldDB" id="A0A098S7I4"/>
<reference evidence="2 3" key="1">
    <citation type="journal article" date="2014" name="Int. J. Syst. Evol. Microbiol.">
        <title>Phaeodactylibacter xiamenensis gen. nov., sp. nov., a member of the family Saprospiraceae isolated from the marine alga Phaeodactylum tricornutum.</title>
        <authorList>
            <person name="Chen Z.Jr."/>
            <person name="Lei X."/>
            <person name="Lai Q."/>
            <person name="Li Y."/>
            <person name="Zhang B."/>
            <person name="Zhang J."/>
            <person name="Zhang H."/>
            <person name="Yang L."/>
            <person name="Zheng W."/>
            <person name="Tian Y."/>
            <person name="Yu Z."/>
            <person name="Xu H.Jr."/>
            <person name="Zheng T."/>
        </authorList>
    </citation>
    <scope>NUCLEOTIDE SEQUENCE [LARGE SCALE GENOMIC DNA]</scope>
    <source>
        <strain evidence="2 3">KD52</strain>
    </source>
</reference>
<evidence type="ECO:0000313" key="2">
    <source>
        <dbReference type="EMBL" id="KGE88529.1"/>
    </source>
</evidence>
<proteinExistence type="predicted"/>
<dbReference type="RefSeq" id="WP_044218122.1">
    <property type="nucleotide sequence ID" value="NZ_JBKAGJ010000006.1"/>
</dbReference>
<comment type="caution">
    <text evidence="2">The sequence shown here is derived from an EMBL/GenBank/DDBJ whole genome shotgun (WGS) entry which is preliminary data.</text>
</comment>
<dbReference type="OrthoDB" id="9828154at2"/>
<organism evidence="2 3">
    <name type="scientific">Phaeodactylibacter xiamenensis</name>
    <dbReference type="NCBI Taxonomy" id="1524460"/>
    <lineage>
        <taxon>Bacteria</taxon>
        <taxon>Pseudomonadati</taxon>
        <taxon>Bacteroidota</taxon>
        <taxon>Saprospiria</taxon>
        <taxon>Saprospirales</taxon>
        <taxon>Haliscomenobacteraceae</taxon>
        <taxon>Phaeodactylibacter</taxon>
    </lineage>
</organism>
<keyword evidence="3" id="KW-1185">Reference proteome</keyword>
<dbReference type="EMBL" id="JPOS01000018">
    <property type="protein sequence ID" value="KGE88529.1"/>
    <property type="molecule type" value="Genomic_DNA"/>
</dbReference>
<gene>
    <name evidence="2" type="ORF">IX84_07555</name>
</gene>
<dbReference type="Proteomes" id="UP000029736">
    <property type="component" value="Unassembled WGS sequence"/>
</dbReference>
<accession>A0A098S7I4</accession>
<evidence type="ECO:0000256" key="1">
    <source>
        <dbReference type="SAM" id="MobiDB-lite"/>
    </source>
</evidence>
<evidence type="ECO:0000313" key="3">
    <source>
        <dbReference type="Proteomes" id="UP000029736"/>
    </source>
</evidence>
<feature type="compositionally biased region" description="Basic and acidic residues" evidence="1">
    <location>
        <begin position="57"/>
        <end position="78"/>
    </location>
</feature>
<protein>
    <submittedName>
        <fullName evidence="2">Uncharacterized protein</fullName>
    </submittedName>
</protein>
<name>A0A098S7I4_9BACT</name>
<feature type="region of interest" description="Disordered" evidence="1">
    <location>
        <begin position="49"/>
        <end position="78"/>
    </location>
</feature>